<evidence type="ECO:0000256" key="8">
    <source>
        <dbReference type="ARBA" id="ARBA00023015"/>
    </source>
</evidence>
<dbReference type="PANTHER" id="PTHR22792:SF62">
    <property type="entry name" value="LA-RELATED PROTEIN 7"/>
    <property type="match status" value="1"/>
</dbReference>
<dbReference type="SUPFAM" id="SSF54928">
    <property type="entry name" value="RNA-binding domain, RBD"/>
    <property type="match status" value="2"/>
</dbReference>
<dbReference type="InterPro" id="IPR000504">
    <property type="entry name" value="RRM_dom"/>
</dbReference>
<dbReference type="Gene3D" id="1.10.10.10">
    <property type="entry name" value="Winged helix-like DNA-binding domain superfamily/Winged helix DNA-binding domain"/>
    <property type="match status" value="1"/>
</dbReference>
<feature type="compositionally biased region" description="Basic and acidic residues" evidence="14">
    <location>
        <begin position="585"/>
        <end position="601"/>
    </location>
</feature>
<evidence type="ECO:0000313" key="18">
    <source>
        <dbReference type="EMBL" id="MBN3325266.1"/>
    </source>
</evidence>
<keyword evidence="8" id="KW-0805">Transcription regulation</keyword>
<comment type="caution">
    <text evidence="18">The sequence shown here is derived from an EMBL/GenBank/DDBJ whole genome shotgun (WGS) entry which is preliminary data.</text>
</comment>
<dbReference type="Proteomes" id="UP000736164">
    <property type="component" value="Unassembled WGS sequence"/>
</dbReference>
<dbReference type="Pfam" id="PF00076">
    <property type="entry name" value="RRM_1"/>
    <property type="match status" value="1"/>
</dbReference>
<evidence type="ECO:0000256" key="3">
    <source>
        <dbReference type="ARBA" id="ARBA00015867"/>
    </source>
</evidence>
<dbReference type="InterPro" id="IPR012677">
    <property type="entry name" value="Nucleotide-bd_a/b_plait_sf"/>
</dbReference>
<name>A0A8J7P6I8_ATRSP</name>
<feature type="compositionally biased region" description="Basic and acidic residues" evidence="14">
    <location>
        <begin position="478"/>
        <end position="512"/>
    </location>
</feature>
<dbReference type="InterPro" id="IPR034887">
    <property type="entry name" value="LARP7_RRM1"/>
</dbReference>
<dbReference type="InterPro" id="IPR014886">
    <property type="entry name" value="La_xRRM"/>
</dbReference>
<keyword evidence="9" id="KW-0804">Transcription</keyword>
<dbReference type="InterPro" id="IPR045180">
    <property type="entry name" value="La_dom_prot"/>
</dbReference>
<dbReference type="GO" id="GO:0008380">
    <property type="term" value="P:RNA splicing"/>
    <property type="evidence" value="ECO:0007669"/>
    <property type="project" value="UniProtKB-KW"/>
</dbReference>
<evidence type="ECO:0000259" key="17">
    <source>
        <dbReference type="PROSITE" id="PS51939"/>
    </source>
</evidence>
<evidence type="ECO:0000256" key="4">
    <source>
        <dbReference type="ARBA" id="ARBA00022664"/>
    </source>
</evidence>
<dbReference type="InterPro" id="IPR006630">
    <property type="entry name" value="La_HTH"/>
</dbReference>
<feature type="compositionally biased region" description="Basic residues" evidence="14">
    <location>
        <begin position="225"/>
        <end position="234"/>
    </location>
</feature>
<evidence type="ECO:0000313" key="19">
    <source>
        <dbReference type="Proteomes" id="UP000736164"/>
    </source>
</evidence>
<dbReference type="InterPro" id="IPR036390">
    <property type="entry name" value="WH_DNA-bd_sf"/>
</dbReference>
<reference evidence="18" key="1">
    <citation type="journal article" date="2021" name="Cell">
        <title>Tracing the genetic footprints of vertebrate landing in non-teleost ray-finned fishes.</title>
        <authorList>
            <person name="Bi X."/>
            <person name="Wang K."/>
            <person name="Yang L."/>
            <person name="Pan H."/>
            <person name="Jiang H."/>
            <person name="Wei Q."/>
            <person name="Fang M."/>
            <person name="Yu H."/>
            <person name="Zhu C."/>
            <person name="Cai Y."/>
            <person name="He Y."/>
            <person name="Gan X."/>
            <person name="Zeng H."/>
            <person name="Yu D."/>
            <person name="Zhu Y."/>
            <person name="Jiang H."/>
            <person name="Qiu Q."/>
            <person name="Yang H."/>
            <person name="Zhang Y.E."/>
            <person name="Wang W."/>
            <person name="Zhu M."/>
            <person name="He S."/>
            <person name="Zhang G."/>
        </authorList>
    </citation>
    <scope>NUCLEOTIDE SEQUENCE</scope>
    <source>
        <strain evidence="18">Allg_001</strain>
    </source>
</reference>
<dbReference type="PROSITE" id="PS51939">
    <property type="entry name" value="XRRM"/>
    <property type="match status" value="1"/>
</dbReference>
<dbReference type="GO" id="GO:0003723">
    <property type="term" value="F:RNA binding"/>
    <property type="evidence" value="ECO:0007669"/>
    <property type="project" value="UniProtKB-UniRule"/>
</dbReference>
<feature type="compositionally biased region" description="Basic residues" evidence="14">
    <location>
        <begin position="513"/>
        <end position="526"/>
    </location>
</feature>
<accession>A0A8J7P6I8</accession>
<feature type="domain" description="RRM" evidence="15">
    <location>
        <begin position="127"/>
        <end position="218"/>
    </location>
</feature>
<comment type="subcellular location">
    <subcellularLocation>
        <location evidence="1">Nucleus</location>
        <location evidence="1">Nucleoplasm</location>
    </subcellularLocation>
</comment>
<sequence>MIDTESKQAGGDSTKGDCSEKKKEKEKKKRSRVKQLLSDVKKQVEFWFGDVNLYKDKFLRELLEKSRDGYIDISVLTSFNRMKKLTTDVKLIARALKNSPVVEVNLEGTQIRRQHPLGEDPKNVDQRTVYVELLPRNVTHSWIERVFSKCGNVVYISVPRFKSTGDPKGFAFVEFETEEQAQKAIEMLNNPPEDAPRKPGIFPKTVKNKPVPLSTSEDAVQEEKKKKKRKKSRSSRKDNTAQPPAASKETKADVKAESADKKKRHRGASESETDGAEVQKTSDKKKRHRGASESETDGAEVQKTSDKKKRHRGASESETDGAEVQKTSDKKKRHRGASESETDGAEVQKTSDKKKRHRGASESETDGAEVQKTSDKKKRHRGASESETDGAEVQKTLDKKKRHRGVSESETDGVEVQKTSDKKKKYQVASESEVDGAEVQKTLGKREKKRRRSHNTEASGLDILDEMPCKIRKVCEVEEASQVKKEPESADKDMKDLSAETEKGEKKDDSLLKAKRKRKKKHKERHKMGEEVIPLRVLSKEDWLELKQEYITLQKSSMASLKKLMNQIKEKADGDMDVESSQSKQDADKNSKDNPGSKKDSPLGPQFVSGVIVKITHSEPLPGRKCIKDALSEISAVVYVDTLEGDAEGHVRFKTPEDAKAVIAAQPAIQKKHNWKLEILSGDREQRYWQKILVDRQAKLNRPRDKKRGTEKLIAKAEKIIKTRAKESSKHIHFAED</sequence>
<dbReference type="GO" id="GO:1990904">
    <property type="term" value="C:ribonucleoprotein complex"/>
    <property type="evidence" value="ECO:0007669"/>
    <property type="project" value="UniProtKB-UniRule"/>
</dbReference>
<dbReference type="GO" id="GO:0006397">
    <property type="term" value="P:mRNA processing"/>
    <property type="evidence" value="ECO:0007669"/>
    <property type="project" value="UniProtKB-KW"/>
</dbReference>
<feature type="domain" description="HTH La-type RNA-binding" evidence="16">
    <location>
        <begin position="30"/>
        <end position="121"/>
    </location>
</feature>
<feature type="region of interest" description="Disordered" evidence="14">
    <location>
        <begin position="478"/>
        <end position="529"/>
    </location>
</feature>
<proteinExistence type="inferred from homology"/>
<feature type="compositionally biased region" description="Basic and acidic residues" evidence="14">
    <location>
        <begin position="248"/>
        <end position="260"/>
    </location>
</feature>
<dbReference type="EMBL" id="JAAWVO010075039">
    <property type="protein sequence ID" value="MBN3325266.1"/>
    <property type="molecule type" value="Genomic_DNA"/>
</dbReference>
<feature type="domain" description="XRRM" evidence="17">
    <location>
        <begin position="606"/>
        <end position="719"/>
    </location>
</feature>
<evidence type="ECO:0000256" key="10">
    <source>
        <dbReference type="ARBA" id="ARBA00023187"/>
    </source>
</evidence>
<dbReference type="AlphaFoldDB" id="A0A8J7P6I8"/>
<keyword evidence="19" id="KW-1185">Reference proteome</keyword>
<dbReference type="CDD" id="cd12542">
    <property type="entry name" value="RRM2_LARP7"/>
    <property type="match status" value="1"/>
</dbReference>
<keyword evidence="11" id="KW-0539">Nucleus</keyword>
<feature type="compositionally biased region" description="Basic and acidic residues" evidence="14">
    <location>
        <begin position="14"/>
        <end position="23"/>
    </location>
</feature>
<dbReference type="SUPFAM" id="SSF46785">
    <property type="entry name" value="Winged helix' DNA-binding domain"/>
    <property type="match status" value="1"/>
</dbReference>
<keyword evidence="7 13" id="KW-0694">RNA-binding</keyword>
<keyword evidence="10" id="KW-0508">mRNA splicing</keyword>
<evidence type="ECO:0000256" key="5">
    <source>
        <dbReference type="ARBA" id="ARBA00022782"/>
    </source>
</evidence>
<evidence type="ECO:0000256" key="9">
    <source>
        <dbReference type="ARBA" id="ARBA00023163"/>
    </source>
</evidence>
<evidence type="ECO:0000256" key="14">
    <source>
        <dbReference type="SAM" id="MobiDB-lite"/>
    </source>
</evidence>
<evidence type="ECO:0000256" key="12">
    <source>
        <dbReference type="ARBA" id="ARBA00029640"/>
    </source>
</evidence>
<dbReference type="GO" id="GO:0005654">
    <property type="term" value="C:nucleoplasm"/>
    <property type="evidence" value="ECO:0007669"/>
    <property type="project" value="UniProtKB-SubCell"/>
</dbReference>
<dbReference type="InterPro" id="IPR036388">
    <property type="entry name" value="WH-like_DNA-bd_sf"/>
</dbReference>
<dbReference type="GO" id="GO:0030154">
    <property type="term" value="P:cell differentiation"/>
    <property type="evidence" value="ECO:0007669"/>
    <property type="project" value="UniProtKB-KW"/>
</dbReference>
<dbReference type="PANTHER" id="PTHR22792">
    <property type="entry name" value="LUPUS LA PROTEIN-RELATED"/>
    <property type="match status" value="1"/>
</dbReference>
<dbReference type="PROSITE" id="PS50961">
    <property type="entry name" value="HTH_LA"/>
    <property type="match status" value="1"/>
</dbReference>
<gene>
    <name evidence="18" type="primary">Larp7</name>
    <name evidence="18" type="ORF">GTO95_0005782</name>
</gene>
<evidence type="ECO:0000256" key="7">
    <source>
        <dbReference type="ARBA" id="ARBA00022884"/>
    </source>
</evidence>
<dbReference type="PRINTS" id="PR00302">
    <property type="entry name" value="LUPUSLA"/>
</dbReference>
<dbReference type="GO" id="GO:0007283">
    <property type="term" value="P:spermatogenesis"/>
    <property type="evidence" value="ECO:0007669"/>
    <property type="project" value="UniProtKB-KW"/>
</dbReference>
<evidence type="ECO:0000259" key="15">
    <source>
        <dbReference type="PROSITE" id="PS50102"/>
    </source>
</evidence>
<dbReference type="InterPro" id="IPR035979">
    <property type="entry name" value="RBD_domain_sf"/>
</dbReference>
<feature type="region of interest" description="Disordered" evidence="14">
    <location>
        <begin position="1"/>
        <end position="32"/>
    </location>
</feature>
<evidence type="ECO:0000256" key="6">
    <source>
        <dbReference type="ARBA" id="ARBA00022871"/>
    </source>
</evidence>
<feature type="non-terminal residue" evidence="18">
    <location>
        <position position="737"/>
    </location>
</feature>
<dbReference type="SMART" id="SM00715">
    <property type="entry name" value="LA"/>
    <property type="match status" value="1"/>
</dbReference>
<dbReference type="Pfam" id="PF08777">
    <property type="entry name" value="RRM_3"/>
    <property type="match status" value="1"/>
</dbReference>
<dbReference type="PROSITE" id="PS50102">
    <property type="entry name" value="RRM"/>
    <property type="match status" value="1"/>
</dbReference>
<keyword evidence="6" id="KW-0744">Spermatogenesis</keyword>
<protein>
    <recommendedName>
        <fullName evidence="3">La-related protein 7</fullName>
    </recommendedName>
    <alternativeName>
        <fullName evidence="12">La ribonucleoprotein domain family member 7</fullName>
    </alternativeName>
</protein>
<feature type="non-terminal residue" evidence="18">
    <location>
        <position position="1"/>
    </location>
</feature>
<dbReference type="SMART" id="SM00360">
    <property type="entry name" value="RRM"/>
    <property type="match status" value="1"/>
</dbReference>
<dbReference type="Pfam" id="PF05383">
    <property type="entry name" value="La"/>
    <property type="match status" value="1"/>
</dbReference>
<evidence type="ECO:0000256" key="13">
    <source>
        <dbReference type="PROSITE-ProRule" id="PRU00332"/>
    </source>
</evidence>
<dbReference type="Gene3D" id="3.30.70.330">
    <property type="match status" value="2"/>
</dbReference>
<evidence type="ECO:0000256" key="2">
    <source>
        <dbReference type="ARBA" id="ARBA00008680"/>
    </source>
</evidence>
<dbReference type="InterPro" id="IPR034910">
    <property type="entry name" value="LARP7_RRM2"/>
</dbReference>
<dbReference type="InterPro" id="IPR002344">
    <property type="entry name" value="Lupus_La"/>
</dbReference>
<dbReference type="CDD" id="cd12290">
    <property type="entry name" value="RRM1_LARP7"/>
    <property type="match status" value="1"/>
</dbReference>
<evidence type="ECO:0000259" key="16">
    <source>
        <dbReference type="PROSITE" id="PS50961"/>
    </source>
</evidence>
<evidence type="ECO:0000256" key="1">
    <source>
        <dbReference type="ARBA" id="ARBA00004642"/>
    </source>
</evidence>
<evidence type="ECO:0000256" key="11">
    <source>
        <dbReference type="ARBA" id="ARBA00023242"/>
    </source>
</evidence>
<organism evidence="18 19">
    <name type="scientific">Atractosteus spatula</name>
    <name type="common">Alligator gar</name>
    <name type="synonym">Lepisosteus spatula</name>
    <dbReference type="NCBI Taxonomy" id="7917"/>
    <lineage>
        <taxon>Eukaryota</taxon>
        <taxon>Metazoa</taxon>
        <taxon>Chordata</taxon>
        <taxon>Craniata</taxon>
        <taxon>Vertebrata</taxon>
        <taxon>Euteleostomi</taxon>
        <taxon>Actinopterygii</taxon>
        <taxon>Neopterygii</taxon>
        <taxon>Holostei</taxon>
        <taxon>Semionotiformes</taxon>
        <taxon>Lepisosteidae</taxon>
        <taxon>Atractosteus</taxon>
    </lineage>
</organism>
<dbReference type="FunFam" id="1.10.10.10:FF:000158">
    <property type="entry name" value="La ribonucleoprotein domain family member 7"/>
    <property type="match status" value="1"/>
</dbReference>
<feature type="region of interest" description="Disordered" evidence="14">
    <location>
        <begin position="189"/>
        <end position="463"/>
    </location>
</feature>
<keyword evidence="4" id="KW-0507">mRNA processing</keyword>
<keyword evidence="5" id="KW-0221">Differentiation</keyword>
<comment type="similarity">
    <text evidence="2">Belongs to the LARP7 family.</text>
</comment>
<feature type="region of interest" description="Disordered" evidence="14">
    <location>
        <begin position="571"/>
        <end position="605"/>
    </location>
</feature>